<comment type="caution">
    <text evidence="12">The sequence shown here is derived from an EMBL/GenBank/DDBJ whole genome shotgun (WGS) entry which is preliminary data.</text>
</comment>
<keyword evidence="5 10" id="KW-0472">Membrane</keyword>
<dbReference type="Proteomes" id="UP000738325">
    <property type="component" value="Unassembled WGS sequence"/>
</dbReference>
<protein>
    <recommendedName>
        <fullName evidence="11">G-protein coupled receptors family 3 profile domain-containing protein</fullName>
    </recommendedName>
</protein>
<proteinExistence type="predicted"/>
<keyword evidence="7" id="KW-0325">Glycoprotein</keyword>
<evidence type="ECO:0000256" key="9">
    <source>
        <dbReference type="SAM" id="MobiDB-lite"/>
    </source>
</evidence>
<evidence type="ECO:0000256" key="2">
    <source>
        <dbReference type="ARBA" id="ARBA00022692"/>
    </source>
</evidence>
<dbReference type="InterPro" id="IPR001828">
    <property type="entry name" value="ANF_lig-bd_rcpt"/>
</dbReference>
<dbReference type="PROSITE" id="PS50259">
    <property type="entry name" value="G_PROTEIN_RECEP_F3_4"/>
    <property type="match status" value="1"/>
</dbReference>
<dbReference type="PRINTS" id="PR00248">
    <property type="entry name" value="GPCRMGR"/>
</dbReference>
<evidence type="ECO:0000259" key="11">
    <source>
        <dbReference type="PROSITE" id="PS50259"/>
    </source>
</evidence>
<dbReference type="OrthoDB" id="5984008at2759"/>
<dbReference type="SUPFAM" id="SSF53822">
    <property type="entry name" value="Periplasmic binding protein-like I"/>
    <property type="match status" value="1"/>
</dbReference>
<dbReference type="GO" id="GO:0007214">
    <property type="term" value="P:gamma-aminobutyric acid signaling pathway"/>
    <property type="evidence" value="ECO:0007669"/>
    <property type="project" value="TreeGrafter"/>
</dbReference>
<gene>
    <name evidence="12" type="ORF">BGZ99_005529</name>
</gene>
<evidence type="ECO:0000313" key="12">
    <source>
        <dbReference type="EMBL" id="KAG0328346.1"/>
    </source>
</evidence>
<name>A0A9P6RX39_9FUNG</name>
<dbReference type="GO" id="GO:0004965">
    <property type="term" value="F:G protein-coupled GABA receptor activity"/>
    <property type="evidence" value="ECO:0007669"/>
    <property type="project" value="InterPro"/>
</dbReference>
<dbReference type="Pfam" id="PF00003">
    <property type="entry name" value="7tm_3"/>
    <property type="match status" value="1"/>
</dbReference>
<feature type="region of interest" description="Disordered" evidence="9">
    <location>
        <begin position="1097"/>
        <end position="1118"/>
    </location>
</feature>
<dbReference type="Gene3D" id="3.40.50.2300">
    <property type="match status" value="2"/>
</dbReference>
<dbReference type="Pfam" id="PF01094">
    <property type="entry name" value="ANF_receptor"/>
    <property type="match status" value="1"/>
</dbReference>
<sequence>MPPQNQLNTSQSTFPFTPLTGANNSLELTPNVTSIDRLVEIRIGVLLPYSLPNNLTQQLAYSGTSAIRLAVSEINANHLIPGAYVTLVLKDSFNGLDPENSGAAQAIFSTVSLLQTNGGVSGVIGDVSSALTLQSALLTSRLSIPQCSYSAGSTQLTNKDDYSYFFRTIPTELMFGTVMMDFVANRGWKTVAVFYTGDSLGSQNIEASKRGITVGYRRAFWEMGASSDVGPALDALEDSGQRVIIIAAVSVPQYRLIVEAVNKGLVSKDYVWLAISQITEPLLDEYPTLKPADLNGLFMFDNLLKLSGYPPYEMFLNKWEALDPAQYPYAGQRDISSNEPQAYSCMMVMARAFANATKGNGTALNLLADGKLSSVLSPTDMNVNYIGPGGPMVFDERGDVIYGNFILYNFQNGEVIPIGTSYSGVFNLSSAPMYFDGTHDTPADSAPLQVINPKFGSPIGLVVISVAGLSILFSLLTMMIVVMYRRAQVIKASSPLFCCLELCGFILLYIATIMGLDIPNNIICMARPFTLNVGFVLVVSNIVAKNFRVYRIFHNIYVTKRVIKDAHLLKIVGTILVGNLIIMAFWFFKTPPALVQITGPDFTSYWTCDNASGNSIPFFVLIFIYNAALLLVATYLAYMNRNVAANYNECRQIAFVVYNILLSGCLAVPTVFLPQNQFLTKFYLSTVVILFGTTFSLMFLFLPKLWELFTQIERSQNRGNDTSRVNGSDEGSMDGIIYNGAAAGWMNSSGNLAILGQGAVGALGSANGSNSHLAPDGRKGSVTTLDDPKGGDTLKETHMGYMSIKFQNRYLPFLSSWSMRRVALYPAGRYFTCFEVGKPETGKTYTYTAAMIDSRVPGAFILRIIGCSRYDFLLQVRDEERLLYWFSLFENYKPGHQQQHQPSNAYSSSTRIGTIFPLGNLSLANISPTNVTPPPLPPLPINASSLTSPVNEEIGNRSWELPDTSRPYLPENEHTLRLVANHPLAYHQVNVQKSGENAGTNSTWRHTQMQSAPYELESEGEGYDQEHESSCSVMTLTTSLSSAGSGGEQGRTVVDNPFRHGSNAAQRSRGQLIWRVDPDAEATSVIDLGSLACVENSGHSGDATELRSRQQPQQEAQF</sequence>
<feature type="transmembrane region" description="Helical" evidence="10">
    <location>
        <begin position="496"/>
        <end position="516"/>
    </location>
</feature>
<dbReference type="InterPro" id="IPR000337">
    <property type="entry name" value="GPCR_3"/>
</dbReference>
<dbReference type="PRINTS" id="PR01176">
    <property type="entry name" value="GABABRECEPTR"/>
</dbReference>
<feature type="transmembrane region" description="Helical" evidence="10">
    <location>
        <begin position="459"/>
        <end position="484"/>
    </location>
</feature>
<evidence type="ECO:0000256" key="6">
    <source>
        <dbReference type="ARBA" id="ARBA00023170"/>
    </source>
</evidence>
<keyword evidence="3 10" id="KW-1133">Transmembrane helix</keyword>
<feature type="transmembrane region" description="Helical" evidence="10">
    <location>
        <begin position="616"/>
        <end position="638"/>
    </location>
</feature>
<dbReference type="InterPro" id="IPR017978">
    <property type="entry name" value="GPCR_3_C"/>
</dbReference>
<keyword evidence="13" id="KW-1185">Reference proteome</keyword>
<evidence type="ECO:0000256" key="8">
    <source>
        <dbReference type="ARBA" id="ARBA00023224"/>
    </source>
</evidence>
<feature type="compositionally biased region" description="Polar residues" evidence="9">
    <location>
        <begin position="1109"/>
        <end position="1118"/>
    </location>
</feature>
<dbReference type="PANTHER" id="PTHR10519:SF20">
    <property type="entry name" value="G-PROTEIN COUPLED RECEPTOR 156-RELATED"/>
    <property type="match status" value="1"/>
</dbReference>
<comment type="subcellular location">
    <subcellularLocation>
        <location evidence="1">Membrane</location>
        <topology evidence="1">Multi-pass membrane protein</topology>
    </subcellularLocation>
</comment>
<feature type="transmembrane region" description="Helical" evidence="10">
    <location>
        <begin position="528"/>
        <end position="547"/>
    </location>
</feature>
<dbReference type="CDD" id="cd15047">
    <property type="entry name" value="7tmC_GABA-B-like"/>
    <property type="match status" value="1"/>
</dbReference>
<reference evidence="12" key="1">
    <citation type="journal article" date="2020" name="Fungal Divers.">
        <title>Resolving the Mortierellaceae phylogeny through synthesis of multi-gene phylogenetics and phylogenomics.</title>
        <authorList>
            <person name="Vandepol N."/>
            <person name="Liber J."/>
            <person name="Desiro A."/>
            <person name="Na H."/>
            <person name="Kennedy M."/>
            <person name="Barry K."/>
            <person name="Grigoriev I.V."/>
            <person name="Miller A.N."/>
            <person name="O'Donnell K."/>
            <person name="Stajich J.E."/>
            <person name="Bonito G."/>
        </authorList>
    </citation>
    <scope>NUCLEOTIDE SEQUENCE</scope>
    <source>
        <strain evidence="12">REB-010B</strain>
    </source>
</reference>
<dbReference type="InterPro" id="IPR002455">
    <property type="entry name" value="GPCR3_GABA-B"/>
</dbReference>
<keyword evidence="4" id="KW-0297">G-protein coupled receptor</keyword>
<keyword evidence="6" id="KW-0675">Receptor</keyword>
<keyword evidence="2 10" id="KW-0812">Transmembrane</keyword>
<dbReference type="EMBL" id="JAAAIP010000036">
    <property type="protein sequence ID" value="KAG0328346.1"/>
    <property type="molecule type" value="Genomic_DNA"/>
</dbReference>
<feature type="domain" description="G-protein coupled receptors family 3 profile" evidence="11">
    <location>
        <begin position="459"/>
        <end position="724"/>
    </location>
</feature>
<accession>A0A9P6RX39</accession>
<evidence type="ECO:0000256" key="4">
    <source>
        <dbReference type="ARBA" id="ARBA00023040"/>
    </source>
</evidence>
<evidence type="ECO:0000256" key="10">
    <source>
        <dbReference type="SAM" id="Phobius"/>
    </source>
</evidence>
<organism evidence="12 13">
    <name type="scientific">Dissophora globulifera</name>
    <dbReference type="NCBI Taxonomy" id="979702"/>
    <lineage>
        <taxon>Eukaryota</taxon>
        <taxon>Fungi</taxon>
        <taxon>Fungi incertae sedis</taxon>
        <taxon>Mucoromycota</taxon>
        <taxon>Mortierellomycotina</taxon>
        <taxon>Mortierellomycetes</taxon>
        <taxon>Mortierellales</taxon>
        <taxon>Mortierellaceae</taxon>
        <taxon>Dissophora</taxon>
    </lineage>
</organism>
<dbReference type="InterPro" id="IPR028082">
    <property type="entry name" value="Peripla_BP_I"/>
</dbReference>
<evidence type="ECO:0000256" key="5">
    <source>
        <dbReference type="ARBA" id="ARBA00023136"/>
    </source>
</evidence>
<feature type="transmembrane region" description="Helical" evidence="10">
    <location>
        <begin position="568"/>
        <end position="588"/>
    </location>
</feature>
<dbReference type="GO" id="GO:0038039">
    <property type="term" value="C:G protein-coupled receptor heterodimeric complex"/>
    <property type="evidence" value="ECO:0007669"/>
    <property type="project" value="TreeGrafter"/>
</dbReference>
<keyword evidence="8" id="KW-0807">Transducer</keyword>
<dbReference type="AlphaFoldDB" id="A0A9P6RX39"/>
<feature type="transmembrane region" description="Helical" evidence="10">
    <location>
        <begin position="650"/>
        <end position="670"/>
    </location>
</feature>
<evidence type="ECO:0000256" key="7">
    <source>
        <dbReference type="ARBA" id="ARBA00023180"/>
    </source>
</evidence>
<evidence type="ECO:0000313" key="13">
    <source>
        <dbReference type="Proteomes" id="UP000738325"/>
    </source>
</evidence>
<dbReference type="PANTHER" id="PTHR10519">
    <property type="entry name" value="GABA-B RECEPTOR"/>
    <property type="match status" value="1"/>
</dbReference>
<evidence type="ECO:0000256" key="3">
    <source>
        <dbReference type="ARBA" id="ARBA00022989"/>
    </source>
</evidence>
<feature type="transmembrane region" description="Helical" evidence="10">
    <location>
        <begin position="682"/>
        <end position="702"/>
    </location>
</feature>
<evidence type="ECO:0000256" key="1">
    <source>
        <dbReference type="ARBA" id="ARBA00004141"/>
    </source>
</evidence>